<dbReference type="AlphaFoldDB" id="A0AAD7BWZ7"/>
<feature type="region of interest" description="Disordered" evidence="1">
    <location>
        <begin position="86"/>
        <end position="116"/>
    </location>
</feature>
<evidence type="ECO:0000313" key="2">
    <source>
        <dbReference type="EMBL" id="KAJ7632893.1"/>
    </source>
</evidence>
<dbReference type="Proteomes" id="UP001221142">
    <property type="component" value="Unassembled WGS sequence"/>
</dbReference>
<keyword evidence="3" id="KW-1185">Reference proteome</keyword>
<dbReference type="EMBL" id="JARKIF010000008">
    <property type="protein sequence ID" value="KAJ7632893.1"/>
    <property type="molecule type" value="Genomic_DNA"/>
</dbReference>
<name>A0AAD7BWZ7_9AGAR</name>
<comment type="caution">
    <text evidence="2">The sequence shown here is derived from an EMBL/GenBank/DDBJ whole genome shotgun (WGS) entry which is preliminary data.</text>
</comment>
<gene>
    <name evidence="2" type="ORF">FB45DRAFT_1057904</name>
</gene>
<feature type="compositionally biased region" description="Basic and acidic residues" evidence="1">
    <location>
        <begin position="507"/>
        <end position="518"/>
    </location>
</feature>
<evidence type="ECO:0000256" key="1">
    <source>
        <dbReference type="SAM" id="MobiDB-lite"/>
    </source>
</evidence>
<proteinExistence type="predicted"/>
<protein>
    <submittedName>
        <fullName evidence="2">Uncharacterized protein</fullName>
    </submittedName>
</protein>
<feature type="region of interest" description="Disordered" evidence="1">
    <location>
        <begin position="455"/>
        <end position="555"/>
    </location>
</feature>
<evidence type="ECO:0000313" key="3">
    <source>
        <dbReference type="Proteomes" id="UP001221142"/>
    </source>
</evidence>
<sequence length="796" mass="88151">MASSSENGLKTQLETLAGFLNDVSFAVQNTPTVLTQLANWRDIPNPPDLMTQLRHLATCFDEAESQQEHSDSQPAVGFSLLFDYSRSTPAQPQDEGQDEPAPQRDDDSDRAWSEGAGETSVFIDEAELRTATTLHELFLTPQTSGPTSNITSHVSSRVPRGIELQAARRHQMQKLIFYPNLISLLVSFIQEHHLQNPENVTLSPEHLRILTAGSTLSNCWLKMFSEADVERNFIVTQAHPVAEAINIMKEKGVPGSLPDEDRLYPHKGTPGRIRGESSRGTYPDVQTGRKVVEIKTLKSINKDFISNLLDWNPRFERALLSEFGPDSAFEIAYRRPQSLTDRIGAHDQPVVQLATQFWNKDCLLGAGSSGEFAFFLVKDPANPDSLIISPILPTFPVKDGDSTKVHDPTESAIYILYISTCIANDQKLTEEFLVKLRTALQGRVVQVHTRDIAELGRPAPGRGSEQPSVNVSKGTVGVHDDSQHATDSDSSSSEWAQRRKPGPSTRGKKEENSKKEANVTRGMFVAERGRGGKASQGASRVAQPHEPAAGTSAQRAEIRCAENGVNARYVPPPRRGRLRLPHLSSFTIHADRVDLRPLFDALILPALQGLVLRYSGSPRRAGDPQALWRLLTCSACVLTRFSLREADQNQDDAHILSFLSSPQMAALKKLYLQVDLTEKMVHFLTLPNADDATPGMLVNLNIISLLDLQGDHIDDLALYRMVVSRLASPPVRSVLRNAFFSLRLKGHWNSALLPWLVERCRGRIDLRIFLAQCEDRDAKVGWYTSAPIAGGYLADD</sequence>
<accession>A0AAD7BWZ7</accession>
<feature type="compositionally biased region" description="Basic and acidic residues" evidence="1">
    <location>
        <begin position="101"/>
        <end position="112"/>
    </location>
</feature>
<feature type="compositionally biased region" description="Basic and acidic residues" evidence="1">
    <location>
        <begin position="478"/>
        <end position="487"/>
    </location>
</feature>
<organism evidence="2 3">
    <name type="scientific">Roridomyces roridus</name>
    <dbReference type="NCBI Taxonomy" id="1738132"/>
    <lineage>
        <taxon>Eukaryota</taxon>
        <taxon>Fungi</taxon>
        <taxon>Dikarya</taxon>
        <taxon>Basidiomycota</taxon>
        <taxon>Agaricomycotina</taxon>
        <taxon>Agaricomycetes</taxon>
        <taxon>Agaricomycetidae</taxon>
        <taxon>Agaricales</taxon>
        <taxon>Marasmiineae</taxon>
        <taxon>Mycenaceae</taxon>
        <taxon>Roridomyces</taxon>
    </lineage>
</organism>
<reference evidence="2" key="1">
    <citation type="submission" date="2023-03" db="EMBL/GenBank/DDBJ databases">
        <title>Massive genome expansion in bonnet fungi (Mycena s.s.) driven by repeated elements and novel gene families across ecological guilds.</title>
        <authorList>
            <consortium name="Lawrence Berkeley National Laboratory"/>
            <person name="Harder C.B."/>
            <person name="Miyauchi S."/>
            <person name="Viragh M."/>
            <person name="Kuo A."/>
            <person name="Thoen E."/>
            <person name="Andreopoulos B."/>
            <person name="Lu D."/>
            <person name="Skrede I."/>
            <person name="Drula E."/>
            <person name="Henrissat B."/>
            <person name="Morin E."/>
            <person name="Kohler A."/>
            <person name="Barry K."/>
            <person name="LaButti K."/>
            <person name="Morin E."/>
            <person name="Salamov A."/>
            <person name="Lipzen A."/>
            <person name="Mereny Z."/>
            <person name="Hegedus B."/>
            <person name="Baldrian P."/>
            <person name="Stursova M."/>
            <person name="Weitz H."/>
            <person name="Taylor A."/>
            <person name="Grigoriev I.V."/>
            <person name="Nagy L.G."/>
            <person name="Martin F."/>
            <person name="Kauserud H."/>
        </authorList>
    </citation>
    <scope>NUCLEOTIDE SEQUENCE</scope>
    <source>
        <strain evidence="2">9284</strain>
    </source>
</reference>